<accession>A0A284RHM3</accession>
<evidence type="ECO:0000313" key="3">
    <source>
        <dbReference type="Proteomes" id="UP000219338"/>
    </source>
</evidence>
<dbReference type="Proteomes" id="UP000219338">
    <property type="component" value="Unassembled WGS sequence"/>
</dbReference>
<name>A0A284RHM3_ARMOS</name>
<keyword evidence="1" id="KW-1133">Transmembrane helix</keyword>
<proteinExistence type="predicted"/>
<gene>
    <name evidence="2" type="ORF">ARMOST_11590</name>
</gene>
<feature type="transmembrane region" description="Helical" evidence="1">
    <location>
        <begin position="12"/>
        <end position="31"/>
    </location>
</feature>
<organism evidence="2 3">
    <name type="scientific">Armillaria ostoyae</name>
    <name type="common">Armillaria root rot fungus</name>
    <dbReference type="NCBI Taxonomy" id="47428"/>
    <lineage>
        <taxon>Eukaryota</taxon>
        <taxon>Fungi</taxon>
        <taxon>Dikarya</taxon>
        <taxon>Basidiomycota</taxon>
        <taxon>Agaricomycotina</taxon>
        <taxon>Agaricomycetes</taxon>
        <taxon>Agaricomycetidae</taxon>
        <taxon>Agaricales</taxon>
        <taxon>Marasmiineae</taxon>
        <taxon>Physalacriaceae</taxon>
        <taxon>Armillaria</taxon>
    </lineage>
</organism>
<evidence type="ECO:0000313" key="2">
    <source>
        <dbReference type="EMBL" id="SJL08227.1"/>
    </source>
</evidence>
<keyword evidence="1" id="KW-0472">Membrane</keyword>
<evidence type="ECO:0000256" key="1">
    <source>
        <dbReference type="SAM" id="Phobius"/>
    </source>
</evidence>
<sequence length="116" mass="13101">MGFFWSSGTQLYSSSYQTCALIIASHVYILANQILTANTKRRRSDWRAVKSCARFATVLVYSVILPAAKHTVTVQLNEWRISIIITRQYLSLNVSICICRVSHLLPRKKAVISALV</sequence>
<keyword evidence="3" id="KW-1185">Reference proteome</keyword>
<dbReference type="EMBL" id="FUEG01000009">
    <property type="protein sequence ID" value="SJL08227.1"/>
    <property type="molecule type" value="Genomic_DNA"/>
</dbReference>
<protein>
    <submittedName>
        <fullName evidence="2">Uncharacterized protein</fullName>
    </submittedName>
</protein>
<dbReference type="AlphaFoldDB" id="A0A284RHM3"/>
<keyword evidence="1" id="KW-0812">Transmembrane</keyword>
<reference evidence="3" key="1">
    <citation type="journal article" date="2017" name="Nat. Ecol. Evol.">
        <title>Genome expansion and lineage-specific genetic innovations in the forest pathogenic fungi Armillaria.</title>
        <authorList>
            <person name="Sipos G."/>
            <person name="Prasanna A.N."/>
            <person name="Walter M.C."/>
            <person name="O'Connor E."/>
            <person name="Balint B."/>
            <person name="Krizsan K."/>
            <person name="Kiss B."/>
            <person name="Hess J."/>
            <person name="Varga T."/>
            <person name="Slot J."/>
            <person name="Riley R."/>
            <person name="Boka B."/>
            <person name="Rigling D."/>
            <person name="Barry K."/>
            <person name="Lee J."/>
            <person name="Mihaltcheva S."/>
            <person name="LaButti K."/>
            <person name="Lipzen A."/>
            <person name="Waldron R."/>
            <person name="Moloney N.M."/>
            <person name="Sperisen C."/>
            <person name="Kredics L."/>
            <person name="Vagvoelgyi C."/>
            <person name="Patrignani A."/>
            <person name="Fitzpatrick D."/>
            <person name="Nagy I."/>
            <person name="Doyle S."/>
            <person name="Anderson J.B."/>
            <person name="Grigoriev I.V."/>
            <person name="Gueldener U."/>
            <person name="Muensterkoetter M."/>
            <person name="Nagy L.G."/>
        </authorList>
    </citation>
    <scope>NUCLEOTIDE SEQUENCE [LARGE SCALE GENOMIC DNA]</scope>
    <source>
        <strain evidence="3">C18/9</strain>
    </source>
</reference>